<proteinExistence type="inferred from homology"/>
<accession>A0A433WCV3</accession>
<keyword evidence="4" id="KW-1185">Reference proteome</keyword>
<dbReference type="InterPro" id="IPR005632">
    <property type="entry name" value="Chaperone_Skp"/>
</dbReference>
<evidence type="ECO:0000256" key="1">
    <source>
        <dbReference type="ARBA" id="ARBA00009091"/>
    </source>
</evidence>
<evidence type="ECO:0000313" key="3">
    <source>
        <dbReference type="EMBL" id="NSL90643.1"/>
    </source>
</evidence>
<dbReference type="Proteomes" id="UP000281028">
    <property type="component" value="Unassembled WGS sequence"/>
</dbReference>
<evidence type="ECO:0000256" key="2">
    <source>
        <dbReference type="ARBA" id="ARBA00022729"/>
    </source>
</evidence>
<dbReference type="GO" id="GO:0051082">
    <property type="term" value="F:unfolded protein binding"/>
    <property type="evidence" value="ECO:0007669"/>
    <property type="project" value="InterPro"/>
</dbReference>
<name>A0A433WCV3_9BACT</name>
<dbReference type="InterPro" id="IPR024930">
    <property type="entry name" value="Skp_dom_sf"/>
</dbReference>
<comment type="caution">
    <text evidence="3">The sequence shown here is derived from an EMBL/GenBank/DDBJ whole genome shotgun (WGS) entry which is preliminary data.</text>
</comment>
<dbReference type="PANTHER" id="PTHR35089:SF1">
    <property type="entry name" value="CHAPERONE PROTEIN SKP"/>
    <property type="match status" value="1"/>
</dbReference>
<dbReference type="Gene3D" id="3.30.910.20">
    <property type="entry name" value="Skp domain"/>
    <property type="match status" value="1"/>
</dbReference>
<gene>
    <name evidence="3" type="ORF">ECE50_027725</name>
</gene>
<dbReference type="AlphaFoldDB" id="A0A433WCV3"/>
<dbReference type="GO" id="GO:0050821">
    <property type="term" value="P:protein stabilization"/>
    <property type="evidence" value="ECO:0007669"/>
    <property type="project" value="TreeGrafter"/>
</dbReference>
<dbReference type="Pfam" id="PF03938">
    <property type="entry name" value="OmpH"/>
    <property type="match status" value="1"/>
</dbReference>
<keyword evidence="2" id="KW-0732">Signal</keyword>
<dbReference type="SUPFAM" id="SSF111384">
    <property type="entry name" value="OmpH-like"/>
    <property type="match status" value="1"/>
</dbReference>
<dbReference type="SMART" id="SM00935">
    <property type="entry name" value="OmpH"/>
    <property type="match status" value="1"/>
</dbReference>
<dbReference type="GO" id="GO:0005829">
    <property type="term" value="C:cytosol"/>
    <property type="evidence" value="ECO:0007669"/>
    <property type="project" value="TreeGrafter"/>
</dbReference>
<dbReference type="EMBL" id="RIAR02000001">
    <property type="protein sequence ID" value="NSL90643.1"/>
    <property type="molecule type" value="Genomic_DNA"/>
</dbReference>
<evidence type="ECO:0000313" key="4">
    <source>
        <dbReference type="Proteomes" id="UP000281028"/>
    </source>
</evidence>
<organism evidence="3 4">
    <name type="scientific">Chitinophaga solisilvae</name>
    <dbReference type="NCBI Taxonomy" id="1233460"/>
    <lineage>
        <taxon>Bacteria</taxon>
        <taxon>Pseudomonadati</taxon>
        <taxon>Bacteroidota</taxon>
        <taxon>Chitinophagia</taxon>
        <taxon>Chitinophagales</taxon>
        <taxon>Chitinophagaceae</taxon>
        <taxon>Chitinophaga</taxon>
    </lineage>
</organism>
<dbReference type="RefSeq" id="WP_127043058.1">
    <property type="nucleotide sequence ID" value="NZ_JAABOK010000006.1"/>
</dbReference>
<dbReference type="PANTHER" id="PTHR35089">
    <property type="entry name" value="CHAPERONE PROTEIN SKP"/>
    <property type="match status" value="1"/>
</dbReference>
<comment type="similarity">
    <text evidence="1">Belongs to the Skp family.</text>
</comment>
<protein>
    <submittedName>
        <fullName evidence="3">OmpH family outer membrane protein</fullName>
    </submittedName>
</protein>
<dbReference type="OrthoDB" id="1524711at2"/>
<reference evidence="3" key="1">
    <citation type="submission" date="2020-05" db="EMBL/GenBank/DDBJ databases">
        <title>Chitinophaga laudate sp. nov., isolated from a tropical peat swamp.</title>
        <authorList>
            <person name="Goh C.B.S."/>
            <person name="Lee M.S."/>
            <person name="Parimannan S."/>
            <person name="Pasbakhsh P."/>
            <person name="Yule C.M."/>
            <person name="Rajandas H."/>
            <person name="Loke S."/>
            <person name="Croft L."/>
            <person name="Tan J.B.L."/>
        </authorList>
    </citation>
    <scope>NUCLEOTIDE SEQUENCE</scope>
    <source>
        <strain evidence="3">Mgbs1</strain>
    </source>
</reference>
<sequence length="168" mass="19031">MRFIFTATLLFFVTLGVSAQSKTAYINFQQLIGLMPETKLANDTLRLYQDELAKDGQYLVDEYTRLVKQYDSTGANTHASQEKLAGMEKEIRDAQTRITDYRERMEEKIAQKDQLLLKPIMEKAKKALKEVATGKGYTMVIDNSKDAVLIASETDDLLEAVKARLGLK</sequence>